<reference evidence="2 3" key="1">
    <citation type="submission" date="2024-09" db="EMBL/GenBank/DDBJ databases">
        <title>Rethinking Asexuality: The Enigmatic Case of Functional Sexual Genes in Lepraria (Stereocaulaceae).</title>
        <authorList>
            <person name="Doellman M."/>
            <person name="Sun Y."/>
            <person name="Barcenas-Pena A."/>
            <person name="Lumbsch H.T."/>
            <person name="Grewe F."/>
        </authorList>
    </citation>
    <scope>NUCLEOTIDE SEQUENCE [LARGE SCALE GENOMIC DNA]</scope>
    <source>
        <strain evidence="2 3">Grewe 0041</strain>
    </source>
</reference>
<comment type="caution">
    <text evidence="2">The sequence shown here is derived from an EMBL/GenBank/DDBJ whole genome shotgun (WGS) entry which is preliminary data.</text>
</comment>
<sequence length="384" mass="43481">MAKEQAPRKSVYLHCSSVFTGGNARVRKTKSVRKLLEKNKHSFGALTNEYDLGTICNVAKELLDAGVFESASKAQAQFPELFQPSDGNWEPSDFEATKSEADAMEAMISSEEENIKKPDVLDPKISPCGSCTLNLPPATPVTPTLHPLSLPYKTQHRLLTILQVILEECCFDFGRLWLPDILKARSCECVESIELTRWTRILVRYCRDLPSWATTEIPGISFRDVLFKTHQIRHTAVHRRLVSVCEVEQMIESAASLTTVLKDVSRSKKIGLIQREVVAKIDELKRVQNELETKMSEKLTAIAHRRALLDELEKKEIELMLSGGNRNRLRLGSVLDEFLIHRQICTESTLRHPEETSRAQGDDATIKSEDLEVASLWDKMFHVQ</sequence>
<organism evidence="2 3">
    <name type="scientific">Lepraria finkii</name>
    <dbReference type="NCBI Taxonomy" id="1340010"/>
    <lineage>
        <taxon>Eukaryota</taxon>
        <taxon>Fungi</taxon>
        <taxon>Dikarya</taxon>
        <taxon>Ascomycota</taxon>
        <taxon>Pezizomycotina</taxon>
        <taxon>Lecanoromycetes</taxon>
        <taxon>OSLEUM clade</taxon>
        <taxon>Lecanoromycetidae</taxon>
        <taxon>Lecanorales</taxon>
        <taxon>Lecanorineae</taxon>
        <taxon>Stereocaulaceae</taxon>
        <taxon>Lepraria</taxon>
    </lineage>
</organism>
<keyword evidence="1" id="KW-0175">Coiled coil</keyword>
<dbReference type="Proteomes" id="UP001590951">
    <property type="component" value="Unassembled WGS sequence"/>
</dbReference>
<feature type="coiled-coil region" evidence="1">
    <location>
        <begin position="274"/>
        <end position="301"/>
    </location>
</feature>
<dbReference type="EMBL" id="JBHFEH010000002">
    <property type="protein sequence ID" value="KAL2058367.1"/>
    <property type="molecule type" value="Genomic_DNA"/>
</dbReference>
<evidence type="ECO:0008006" key="4">
    <source>
        <dbReference type="Google" id="ProtNLM"/>
    </source>
</evidence>
<proteinExistence type="predicted"/>
<gene>
    <name evidence="2" type="ORF">ABVK25_001095</name>
</gene>
<name>A0ABR4BLS7_9LECA</name>
<protein>
    <recommendedName>
        <fullName evidence="4">Ubiquinol-cytochrome-c reductase cytochrome c1</fullName>
    </recommendedName>
</protein>
<keyword evidence="3" id="KW-1185">Reference proteome</keyword>
<evidence type="ECO:0000313" key="2">
    <source>
        <dbReference type="EMBL" id="KAL2058367.1"/>
    </source>
</evidence>
<evidence type="ECO:0000313" key="3">
    <source>
        <dbReference type="Proteomes" id="UP001590951"/>
    </source>
</evidence>
<evidence type="ECO:0000256" key="1">
    <source>
        <dbReference type="SAM" id="Coils"/>
    </source>
</evidence>
<accession>A0ABR4BLS7</accession>